<proteinExistence type="inferred from homology"/>
<dbReference type="RefSeq" id="WP_158424176.1">
    <property type="nucleotide sequence ID" value="NZ_JAOQJQ010000001.1"/>
</dbReference>
<evidence type="ECO:0000256" key="2">
    <source>
        <dbReference type="ARBA" id="ARBA00022679"/>
    </source>
</evidence>
<keyword evidence="11" id="KW-1185">Reference proteome</keyword>
<dbReference type="HAMAP" id="MF_00238">
    <property type="entry name" value="Cytidyl_kinase_type1"/>
    <property type="match status" value="1"/>
</dbReference>
<dbReference type="InterPro" id="IPR003136">
    <property type="entry name" value="Cytidylate_kin"/>
</dbReference>
<comment type="similarity">
    <text evidence="1 8">Belongs to the cytidylate kinase family. Type 1 subfamily.</text>
</comment>
<keyword evidence="3 8" id="KW-0547">Nucleotide-binding</keyword>
<keyword evidence="8" id="KW-0963">Cytoplasm</keyword>
<evidence type="ECO:0000313" key="11">
    <source>
        <dbReference type="Proteomes" id="UP001652442"/>
    </source>
</evidence>
<keyword evidence="2 8" id="KW-0808">Transferase</keyword>
<evidence type="ECO:0000259" key="9">
    <source>
        <dbReference type="Pfam" id="PF02224"/>
    </source>
</evidence>
<dbReference type="CDD" id="cd02020">
    <property type="entry name" value="CMPK"/>
    <property type="match status" value="1"/>
</dbReference>
<reference evidence="10 11" key="1">
    <citation type="journal article" date="2021" name="ISME Commun">
        <title>Automated analysis of genomic sequences facilitates high-throughput and comprehensive description of bacteria.</title>
        <authorList>
            <person name="Hitch T.C.A."/>
        </authorList>
    </citation>
    <scope>NUCLEOTIDE SEQUENCE [LARGE SCALE GENOMIC DNA]</scope>
    <source>
        <strain evidence="10 11">Sanger_109</strain>
    </source>
</reference>
<feature type="domain" description="Cytidylate kinase" evidence="9">
    <location>
        <begin position="5"/>
        <end position="217"/>
    </location>
</feature>
<dbReference type="EC" id="2.7.4.25" evidence="8"/>
<evidence type="ECO:0000313" key="10">
    <source>
        <dbReference type="EMBL" id="MCU6761340.1"/>
    </source>
</evidence>
<comment type="catalytic activity">
    <reaction evidence="6 8">
        <text>dCMP + ATP = dCDP + ADP</text>
        <dbReference type="Rhea" id="RHEA:25094"/>
        <dbReference type="ChEBI" id="CHEBI:30616"/>
        <dbReference type="ChEBI" id="CHEBI:57566"/>
        <dbReference type="ChEBI" id="CHEBI:58593"/>
        <dbReference type="ChEBI" id="CHEBI:456216"/>
        <dbReference type="EC" id="2.7.4.25"/>
    </reaction>
</comment>
<dbReference type="PANTHER" id="PTHR21299:SF2">
    <property type="entry name" value="CYTIDYLATE KINASE"/>
    <property type="match status" value="1"/>
</dbReference>
<keyword evidence="5 8" id="KW-0067">ATP-binding</keyword>
<comment type="caution">
    <text evidence="10">The sequence shown here is derived from an EMBL/GenBank/DDBJ whole genome shotgun (WGS) entry which is preliminary data.</text>
</comment>
<dbReference type="NCBIfam" id="TIGR00017">
    <property type="entry name" value="cmk"/>
    <property type="match status" value="1"/>
</dbReference>
<comment type="subcellular location">
    <subcellularLocation>
        <location evidence="8">Cytoplasm</location>
    </subcellularLocation>
</comment>
<protein>
    <recommendedName>
        <fullName evidence="8">Cytidylate kinase</fullName>
        <shortName evidence="8">CK</shortName>
        <ecNumber evidence="8">2.7.4.25</ecNumber>
    </recommendedName>
    <alternativeName>
        <fullName evidence="8">Cytidine monophosphate kinase</fullName>
        <shortName evidence="8">CMP kinase</shortName>
    </alternativeName>
</protein>
<comment type="catalytic activity">
    <reaction evidence="7 8">
        <text>CMP + ATP = CDP + ADP</text>
        <dbReference type="Rhea" id="RHEA:11600"/>
        <dbReference type="ChEBI" id="CHEBI:30616"/>
        <dbReference type="ChEBI" id="CHEBI:58069"/>
        <dbReference type="ChEBI" id="CHEBI:60377"/>
        <dbReference type="ChEBI" id="CHEBI:456216"/>
        <dbReference type="EC" id="2.7.4.25"/>
    </reaction>
</comment>
<keyword evidence="4 8" id="KW-0418">Kinase</keyword>
<feature type="binding site" evidence="8">
    <location>
        <begin position="9"/>
        <end position="17"/>
    </location>
    <ligand>
        <name>ATP</name>
        <dbReference type="ChEBI" id="CHEBI:30616"/>
    </ligand>
</feature>
<dbReference type="Gene3D" id="3.40.50.300">
    <property type="entry name" value="P-loop containing nucleotide triphosphate hydrolases"/>
    <property type="match status" value="1"/>
</dbReference>
<evidence type="ECO:0000256" key="7">
    <source>
        <dbReference type="ARBA" id="ARBA00048478"/>
    </source>
</evidence>
<accession>A0ABT2TGP2</accession>
<dbReference type="GO" id="GO:0016301">
    <property type="term" value="F:kinase activity"/>
    <property type="evidence" value="ECO:0007669"/>
    <property type="project" value="UniProtKB-KW"/>
</dbReference>
<evidence type="ECO:0000256" key="1">
    <source>
        <dbReference type="ARBA" id="ARBA00009427"/>
    </source>
</evidence>
<name>A0ABT2TGP2_9FIRM</name>
<dbReference type="InterPro" id="IPR027417">
    <property type="entry name" value="P-loop_NTPase"/>
</dbReference>
<evidence type="ECO:0000256" key="4">
    <source>
        <dbReference type="ARBA" id="ARBA00022777"/>
    </source>
</evidence>
<dbReference type="PANTHER" id="PTHR21299">
    <property type="entry name" value="CYTIDYLATE KINASE/PANTOATE-BETA-ALANINE LIGASE"/>
    <property type="match status" value="1"/>
</dbReference>
<dbReference type="Pfam" id="PF02224">
    <property type="entry name" value="Cytidylate_kin"/>
    <property type="match status" value="1"/>
</dbReference>
<organism evidence="10 11">
    <name type="scientific">Brotonthovivens ammoniilytica</name>
    <dbReference type="NCBI Taxonomy" id="2981725"/>
    <lineage>
        <taxon>Bacteria</taxon>
        <taxon>Bacillati</taxon>
        <taxon>Bacillota</taxon>
        <taxon>Clostridia</taxon>
        <taxon>Lachnospirales</taxon>
        <taxon>Lachnospiraceae</taxon>
        <taxon>Brotonthovivens</taxon>
    </lineage>
</organism>
<gene>
    <name evidence="8 10" type="primary">cmk</name>
    <name evidence="10" type="ORF">OCV88_03170</name>
</gene>
<evidence type="ECO:0000256" key="3">
    <source>
        <dbReference type="ARBA" id="ARBA00022741"/>
    </source>
</evidence>
<dbReference type="InterPro" id="IPR011994">
    <property type="entry name" value="Cytidylate_kinase_dom"/>
</dbReference>
<sequence length="226" mass="25157">MSYNIAIDGPAGAGKSTIAKLAAGKLNFLYVDTGAMYRAMAYYFMTHQIAPEQEELITACCDQIQIQLKYENGSQQIYLNGQNVSSEIRKEEVGKMASVTSAYPAVRRKLTSLQQEIAAAEDIIMDGRDIGTCVLPNAQLKIYLTASVHTRAVRRYQELIEKGIDCELSEIEKDIEDRDYRDMHREISPLKAADDAVVLDSSDLTIEQVTEKIIKLAGAAKITEKR</sequence>
<evidence type="ECO:0000256" key="6">
    <source>
        <dbReference type="ARBA" id="ARBA00047615"/>
    </source>
</evidence>
<evidence type="ECO:0000256" key="8">
    <source>
        <dbReference type="HAMAP-Rule" id="MF_00238"/>
    </source>
</evidence>
<dbReference type="Proteomes" id="UP001652442">
    <property type="component" value="Unassembled WGS sequence"/>
</dbReference>
<evidence type="ECO:0000256" key="5">
    <source>
        <dbReference type="ARBA" id="ARBA00022840"/>
    </source>
</evidence>
<dbReference type="SUPFAM" id="SSF52540">
    <property type="entry name" value="P-loop containing nucleoside triphosphate hydrolases"/>
    <property type="match status" value="1"/>
</dbReference>
<dbReference type="EMBL" id="JAOQJQ010000001">
    <property type="protein sequence ID" value="MCU6761340.1"/>
    <property type="molecule type" value="Genomic_DNA"/>
</dbReference>